<evidence type="ECO:0000256" key="5">
    <source>
        <dbReference type="ARBA" id="ARBA00022553"/>
    </source>
</evidence>
<dbReference type="PROSITE" id="PS50110">
    <property type="entry name" value="RESPONSE_REGULATORY"/>
    <property type="match status" value="1"/>
</dbReference>
<comment type="catalytic activity">
    <reaction evidence="1">
        <text>ATP + protein L-histidine = ADP + protein N-phospho-L-histidine.</text>
        <dbReference type="EC" id="2.7.13.3"/>
    </reaction>
</comment>
<dbReference type="EMBL" id="CP158375">
    <property type="protein sequence ID" value="XDO97562.1"/>
    <property type="molecule type" value="Genomic_DNA"/>
</dbReference>
<dbReference type="InterPro" id="IPR036097">
    <property type="entry name" value="HisK_dim/P_sf"/>
</dbReference>
<dbReference type="CDD" id="cd16922">
    <property type="entry name" value="HATPase_EvgS-ArcB-TorS-like"/>
    <property type="match status" value="1"/>
</dbReference>
<evidence type="ECO:0000256" key="3">
    <source>
        <dbReference type="ARBA" id="ARBA00012438"/>
    </source>
</evidence>
<dbReference type="GO" id="GO:0005524">
    <property type="term" value="F:ATP binding"/>
    <property type="evidence" value="ECO:0007669"/>
    <property type="project" value="UniProtKB-KW"/>
</dbReference>
<protein>
    <recommendedName>
        <fullName evidence="3">histidine kinase</fullName>
        <ecNumber evidence="3">2.7.13.3</ecNumber>
    </recommendedName>
</protein>
<dbReference type="FunFam" id="1.10.287.130:FF:000004">
    <property type="entry name" value="Ethylene receptor 1"/>
    <property type="match status" value="1"/>
</dbReference>
<evidence type="ECO:0000256" key="11">
    <source>
        <dbReference type="ARBA" id="ARBA00022989"/>
    </source>
</evidence>
<evidence type="ECO:0000256" key="10">
    <source>
        <dbReference type="ARBA" id="ARBA00022840"/>
    </source>
</evidence>
<dbReference type="PANTHER" id="PTHR43047">
    <property type="entry name" value="TWO-COMPONENT HISTIDINE PROTEIN KINASE"/>
    <property type="match status" value="1"/>
</dbReference>
<evidence type="ECO:0000256" key="6">
    <source>
        <dbReference type="ARBA" id="ARBA00022679"/>
    </source>
</evidence>
<keyword evidence="5 14" id="KW-0597">Phosphoprotein</keyword>
<keyword evidence="6" id="KW-0808">Transferase</keyword>
<dbReference type="InterPro" id="IPR005467">
    <property type="entry name" value="His_kinase_dom"/>
</dbReference>
<feature type="domain" description="Histidine kinase" evidence="16">
    <location>
        <begin position="328"/>
        <end position="550"/>
    </location>
</feature>
<evidence type="ECO:0000256" key="8">
    <source>
        <dbReference type="ARBA" id="ARBA00022741"/>
    </source>
</evidence>
<dbReference type="CDD" id="cd00082">
    <property type="entry name" value="HisKA"/>
    <property type="match status" value="1"/>
</dbReference>
<dbReference type="PRINTS" id="PR00344">
    <property type="entry name" value="BCTRLSENSOR"/>
</dbReference>
<evidence type="ECO:0000259" key="17">
    <source>
        <dbReference type="PROSITE" id="PS50110"/>
    </source>
</evidence>
<dbReference type="SUPFAM" id="SSF55874">
    <property type="entry name" value="ATPase domain of HSP90 chaperone/DNA topoisomerase II/histidine kinase"/>
    <property type="match status" value="1"/>
</dbReference>
<dbReference type="InterPro" id="IPR036890">
    <property type="entry name" value="HATPase_C_sf"/>
</dbReference>
<dbReference type="AlphaFoldDB" id="A0AB39KUC9"/>
<feature type="transmembrane region" description="Helical" evidence="15">
    <location>
        <begin position="239"/>
        <end position="260"/>
    </location>
</feature>
<reference evidence="18" key="1">
    <citation type="submission" date="2024-06" db="EMBL/GenBank/DDBJ databases">
        <title>Caulobacter inopinatus, sp. nov.</title>
        <authorList>
            <person name="Donachie S.P."/>
        </authorList>
    </citation>
    <scope>NUCLEOTIDE SEQUENCE</scope>
    <source>
        <strain evidence="18">73W</strain>
    </source>
</reference>
<dbReference type="InterPro" id="IPR001789">
    <property type="entry name" value="Sig_transdc_resp-reg_receiver"/>
</dbReference>
<name>A0AB39KUC9_9CAUL</name>
<dbReference type="Gene3D" id="3.40.50.2300">
    <property type="match status" value="1"/>
</dbReference>
<dbReference type="Pfam" id="PF02518">
    <property type="entry name" value="HATPase_c"/>
    <property type="match status" value="1"/>
</dbReference>
<keyword evidence="8" id="KW-0547">Nucleotide-binding</keyword>
<evidence type="ECO:0000256" key="13">
    <source>
        <dbReference type="ARBA" id="ARBA00023136"/>
    </source>
</evidence>
<dbReference type="Gene3D" id="3.30.565.10">
    <property type="entry name" value="Histidine kinase-like ATPase, C-terminal domain"/>
    <property type="match status" value="1"/>
</dbReference>
<comment type="subcellular location">
    <subcellularLocation>
        <location evidence="2">Cell membrane</location>
        <topology evidence="2">Multi-pass membrane protein</topology>
    </subcellularLocation>
</comment>
<evidence type="ECO:0000256" key="12">
    <source>
        <dbReference type="ARBA" id="ARBA00023012"/>
    </source>
</evidence>
<evidence type="ECO:0000256" key="7">
    <source>
        <dbReference type="ARBA" id="ARBA00022692"/>
    </source>
</evidence>
<gene>
    <name evidence="18" type="ORF">ABOZ73_03835</name>
</gene>
<dbReference type="InterPro" id="IPR007895">
    <property type="entry name" value="MASE1"/>
</dbReference>
<evidence type="ECO:0000256" key="15">
    <source>
        <dbReference type="SAM" id="Phobius"/>
    </source>
</evidence>
<feature type="transmembrane region" description="Helical" evidence="15">
    <location>
        <begin position="122"/>
        <end position="147"/>
    </location>
</feature>
<keyword evidence="9" id="KW-0418">Kinase</keyword>
<feature type="transmembrane region" description="Helical" evidence="15">
    <location>
        <begin position="88"/>
        <end position="110"/>
    </location>
</feature>
<dbReference type="SMART" id="SM00448">
    <property type="entry name" value="REC"/>
    <property type="match status" value="1"/>
</dbReference>
<evidence type="ECO:0000256" key="14">
    <source>
        <dbReference type="PROSITE-ProRule" id="PRU00169"/>
    </source>
</evidence>
<keyword evidence="7 15" id="KW-0812">Transmembrane</keyword>
<dbReference type="PROSITE" id="PS50109">
    <property type="entry name" value="HIS_KIN"/>
    <property type="match status" value="1"/>
</dbReference>
<keyword evidence="10 18" id="KW-0067">ATP-binding</keyword>
<dbReference type="InterPro" id="IPR011006">
    <property type="entry name" value="CheY-like_superfamily"/>
</dbReference>
<keyword evidence="4" id="KW-1003">Cell membrane</keyword>
<dbReference type="Pfam" id="PF00512">
    <property type="entry name" value="HisKA"/>
    <property type="match status" value="1"/>
</dbReference>
<feature type="transmembrane region" description="Helical" evidence="15">
    <location>
        <begin position="15"/>
        <end position="35"/>
    </location>
</feature>
<evidence type="ECO:0000256" key="4">
    <source>
        <dbReference type="ARBA" id="ARBA00022475"/>
    </source>
</evidence>
<dbReference type="GO" id="GO:0005886">
    <property type="term" value="C:plasma membrane"/>
    <property type="evidence" value="ECO:0007669"/>
    <property type="project" value="UniProtKB-SubCell"/>
</dbReference>
<dbReference type="InterPro" id="IPR003594">
    <property type="entry name" value="HATPase_dom"/>
</dbReference>
<dbReference type="InterPro" id="IPR003661">
    <property type="entry name" value="HisK_dim/P_dom"/>
</dbReference>
<dbReference type="InterPro" id="IPR004358">
    <property type="entry name" value="Sig_transdc_His_kin-like_C"/>
</dbReference>
<dbReference type="EC" id="2.7.13.3" evidence="3"/>
<dbReference type="Pfam" id="PF00072">
    <property type="entry name" value="Response_reg"/>
    <property type="match status" value="1"/>
</dbReference>
<evidence type="ECO:0000256" key="1">
    <source>
        <dbReference type="ARBA" id="ARBA00000085"/>
    </source>
</evidence>
<dbReference type="FunFam" id="3.30.565.10:FF:000010">
    <property type="entry name" value="Sensor histidine kinase RcsC"/>
    <property type="match status" value="1"/>
</dbReference>
<feature type="transmembrane region" description="Helical" evidence="15">
    <location>
        <begin position="159"/>
        <end position="179"/>
    </location>
</feature>
<evidence type="ECO:0000313" key="18">
    <source>
        <dbReference type="EMBL" id="XDO97562.1"/>
    </source>
</evidence>
<dbReference type="PANTHER" id="PTHR43047:SF64">
    <property type="entry name" value="HISTIDINE KINASE CONTAINING CHEY-HOMOLOGOUS RECEIVER DOMAIN AND PAS DOMAIN-RELATED"/>
    <property type="match status" value="1"/>
</dbReference>
<dbReference type="SMART" id="SM00388">
    <property type="entry name" value="HisKA"/>
    <property type="match status" value="1"/>
</dbReference>
<keyword evidence="13 15" id="KW-0472">Membrane</keyword>
<organism evidence="18">
    <name type="scientific">Caulobacter sp. 73W</name>
    <dbReference type="NCBI Taxonomy" id="3161137"/>
    <lineage>
        <taxon>Bacteria</taxon>
        <taxon>Pseudomonadati</taxon>
        <taxon>Pseudomonadota</taxon>
        <taxon>Alphaproteobacteria</taxon>
        <taxon>Caulobacterales</taxon>
        <taxon>Caulobacteraceae</taxon>
        <taxon>Caulobacter</taxon>
    </lineage>
</organism>
<dbReference type="CDD" id="cd17546">
    <property type="entry name" value="REC_hyHK_CKI1_RcsC-like"/>
    <property type="match status" value="1"/>
</dbReference>
<dbReference type="RefSeq" id="WP_369060867.1">
    <property type="nucleotide sequence ID" value="NZ_CP158375.1"/>
</dbReference>
<feature type="transmembrane region" description="Helical" evidence="15">
    <location>
        <begin position="272"/>
        <end position="291"/>
    </location>
</feature>
<proteinExistence type="predicted"/>
<keyword evidence="11 15" id="KW-1133">Transmembrane helix</keyword>
<accession>A0AB39KUC9</accession>
<dbReference type="SUPFAM" id="SSF47384">
    <property type="entry name" value="Homodimeric domain of signal transducing histidine kinase"/>
    <property type="match status" value="1"/>
</dbReference>
<feature type="domain" description="Response regulatory" evidence="17">
    <location>
        <begin position="571"/>
        <end position="688"/>
    </location>
</feature>
<evidence type="ECO:0000259" key="16">
    <source>
        <dbReference type="PROSITE" id="PS50109"/>
    </source>
</evidence>
<dbReference type="GO" id="GO:0000155">
    <property type="term" value="F:phosphorelay sensor kinase activity"/>
    <property type="evidence" value="ECO:0007669"/>
    <property type="project" value="InterPro"/>
</dbReference>
<dbReference type="Pfam" id="PF05231">
    <property type="entry name" value="MASE1"/>
    <property type="match status" value="1"/>
</dbReference>
<sequence length="695" mass="74518">MAFGVDLQKEDRDQAAGACALAAVFIVCAILTKVINDVTGVPTIWLANGLLVGGLLTLRPRWGVLMVVLSLIGDVMVDLFTGRSLKAMIVYPGLDLIEVLLAVWFARRFCASSLRLKSIRDVIILLAFACAPAVAATGALAGLANVLFFGREFFISFRIWFFADLLGVCLTLPATMVVLDARHNRAFQRALGEHLAFYAGLAGVVFLAFLQPTSPLSFLIFPALILTTFRLGPRGAAFGAAVVAAVALPMTLQGAAPALLNDRWALVDRLQVLHLFIVTVFITSLAAALELSKQASLRRLLVRRDRIARAARAKAQAANEAKSQFLANMSHEVRTPLNSILGFTRLLSDRQDLPADVQRQLRLIDQSGESLLTVVNDVLDFSRMEAGQIELDTRPTDMRRLIEDAAAIVAADARAKGLDLRLEYDGPVGHAHLIDDRRARQVLLNLLNNAIKFTAAGSVTLRLKITTLKPGVDDIRVEVIDTGVGIAPAAQETLFRRFSQADSSVSRSYGGSGLGLAICKGLMEMVGGRIGVVSTLGQGSTFWIEGRARTTAQASARAVDAQVTFDLTGTRLLLVDDHPMNREVGAALLTAAGCIVDTAEGGEEAVALAAARPYDAILMDVHMPGMDGLTATRVIHGLDGPAAHIPIIAMSADALPQHVARCVDAGMVDHVAKPIRREDLFAKVGRWTAVRAQAA</sequence>
<keyword evidence="12" id="KW-0902">Two-component regulatory system</keyword>
<dbReference type="Gene3D" id="1.10.287.130">
    <property type="match status" value="1"/>
</dbReference>
<dbReference type="SUPFAM" id="SSF52172">
    <property type="entry name" value="CheY-like"/>
    <property type="match status" value="1"/>
</dbReference>
<evidence type="ECO:0000256" key="2">
    <source>
        <dbReference type="ARBA" id="ARBA00004651"/>
    </source>
</evidence>
<feature type="modified residue" description="4-aspartylphosphate" evidence="14">
    <location>
        <position position="620"/>
    </location>
</feature>
<evidence type="ECO:0000256" key="9">
    <source>
        <dbReference type="ARBA" id="ARBA00022777"/>
    </source>
</evidence>
<dbReference type="SMART" id="SM00387">
    <property type="entry name" value="HATPase_c"/>
    <property type="match status" value="1"/>
</dbReference>